<dbReference type="InterPro" id="IPR001695">
    <property type="entry name" value="Lysyl_oxidase"/>
</dbReference>
<protein>
    <submittedName>
        <fullName evidence="1">Uncharacterized protein</fullName>
    </submittedName>
</protein>
<dbReference type="GO" id="GO:0016641">
    <property type="term" value="F:oxidoreductase activity, acting on the CH-NH2 group of donors, oxygen as acceptor"/>
    <property type="evidence" value="ECO:0007669"/>
    <property type="project" value="InterPro"/>
</dbReference>
<accession>A0A6J4URM9</accession>
<proteinExistence type="predicted"/>
<reference evidence="1" key="1">
    <citation type="submission" date="2020-02" db="EMBL/GenBank/DDBJ databases">
        <authorList>
            <person name="Meier V. D."/>
        </authorList>
    </citation>
    <scope>NUCLEOTIDE SEQUENCE</scope>
    <source>
        <strain evidence="1">AVDCRST_MAG73</strain>
    </source>
</reference>
<dbReference type="AlphaFoldDB" id="A0A6J4URM9"/>
<dbReference type="Pfam" id="PF01186">
    <property type="entry name" value="Lysyl_oxidase"/>
    <property type="match status" value="1"/>
</dbReference>
<sequence length="423" mass="44490">MAFVLLGGVLAASGVMPRVGGAGAPRFPDLVAKPPTDLFFSREVLDDGLPHHLLRFTTIAWNPGEGRLELEGNINPSNRLASTSLFQNLYDAETGGRLVQQIPVGSNLVYHPNHYHYHLDGFAAYLLLKKAPDGSFQTTRHAGAKMSSCVLDSVRVTRVGPSKAGYRGCEQTRQGMSVGWGDSYHAALPEQWIDLGAHPLPDGEYAIRYTVDPAGRIAEGGREANNVATTPFAVRQGRIVDLPEPARCTLDDPSGAVGAATTLTCAHFARGERIDVYWEGRDAWGVIPSEPIASFQSARDLGVPTSTRLTFPAAPGGSHNLVVQGAKSQRIAVVIIGVAPALALAPDQGLSGGPLALALSGFGPRETVALTWDRAPDAAPPTRVTVSETGTATVHVPATGLPAARLLAAGERSGLTAELLVAS</sequence>
<dbReference type="EMBL" id="CADCWE010000229">
    <property type="protein sequence ID" value="CAA9558545.1"/>
    <property type="molecule type" value="Genomic_DNA"/>
</dbReference>
<dbReference type="GO" id="GO:0005507">
    <property type="term" value="F:copper ion binding"/>
    <property type="evidence" value="ECO:0007669"/>
    <property type="project" value="InterPro"/>
</dbReference>
<evidence type="ECO:0000313" key="1">
    <source>
        <dbReference type="EMBL" id="CAA9558545.1"/>
    </source>
</evidence>
<organism evidence="1">
    <name type="scientific">uncultured Thermomicrobiales bacterium</name>
    <dbReference type="NCBI Taxonomy" id="1645740"/>
    <lineage>
        <taxon>Bacteria</taxon>
        <taxon>Pseudomonadati</taxon>
        <taxon>Thermomicrobiota</taxon>
        <taxon>Thermomicrobia</taxon>
        <taxon>Thermomicrobiales</taxon>
        <taxon>environmental samples</taxon>
    </lineage>
</organism>
<name>A0A6J4URM9_9BACT</name>
<gene>
    <name evidence="1" type="ORF">AVDCRST_MAG73-3493</name>
</gene>